<protein>
    <submittedName>
        <fullName evidence="2">Uncharacterized protein</fullName>
    </submittedName>
</protein>
<feature type="region of interest" description="Disordered" evidence="1">
    <location>
        <begin position="49"/>
        <end position="92"/>
    </location>
</feature>
<organism evidence="2 3">
    <name type="scientific">Austropuccinia psidii MF-1</name>
    <dbReference type="NCBI Taxonomy" id="1389203"/>
    <lineage>
        <taxon>Eukaryota</taxon>
        <taxon>Fungi</taxon>
        <taxon>Dikarya</taxon>
        <taxon>Basidiomycota</taxon>
        <taxon>Pucciniomycotina</taxon>
        <taxon>Pucciniomycetes</taxon>
        <taxon>Pucciniales</taxon>
        <taxon>Sphaerophragmiaceae</taxon>
        <taxon>Austropuccinia</taxon>
    </lineage>
</organism>
<dbReference type="Proteomes" id="UP000765509">
    <property type="component" value="Unassembled WGS sequence"/>
</dbReference>
<evidence type="ECO:0000313" key="3">
    <source>
        <dbReference type="Proteomes" id="UP000765509"/>
    </source>
</evidence>
<proteinExistence type="predicted"/>
<comment type="caution">
    <text evidence="2">The sequence shown here is derived from an EMBL/GenBank/DDBJ whole genome shotgun (WGS) entry which is preliminary data.</text>
</comment>
<sequence>MLPQIHQEVMNSWHIHTKFLQEEEIVKYSNGWNILSSKPQIQNIKDWHNKKRELSKEEAPVASTRKPKANQPSQEGKKKKNNWRKPYPPSYRIPKIQKDAMGDFLNMARTLMALKDKEEQK</sequence>
<reference evidence="2" key="1">
    <citation type="submission" date="2021-03" db="EMBL/GenBank/DDBJ databases">
        <title>Draft genome sequence of rust myrtle Austropuccinia psidii MF-1, a brazilian biotype.</title>
        <authorList>
            <person name="Quecine M.C."/>
            <person name="Pachon D.M.R."/>
            <person name="Bonatelli M.L."/>
            <person name="Correr F.H."/>
            <person name="Franceschini L.M."/>
            <person name="Leite T.F."/>
            <person name="Margarido G.R.A."/>
            <person name="Almeida C.A."/>
            <person name="Ferrarezi J.A."/>
            <person name="Labate C.A."/>
        </authorList>
    </citation>
    <scope>NUCLEOTIDE SEQUENCE</scope>
    <source>
        <strain evidence="2">MF-1</strain>
    </source>
</reference>
<evidence type="ECO:0000256" key="1">
    <source>
        <dbReference type="SAM" id="MobiDB-lite"/>
    </source>
</evidence>
<gene>
    <name evidence="2" type="ORF">O181_076810</name>
</gene>
<dbReference type="AlphaFoldDB" id="A0A9Q3FGY9"/>
<name>A0A9Q3FGY9_9BASI</name>
<dbReference type="EMBL" id="AVOT02041743">
    <property type="protein sequence ID" value="MBW0537095.1"/>
    <property type="molecule type" value="Genomic_DNA"/>
</dbReference>
<keyword evidence="3" id="KW-1185">Reference proteome</keyword>
<accession>A0A9Q3FGY9</accession>
<evidence type="ECO:0000313" key="2">
    <source>
        <dbReference type="EMBL" id="MBW0537095.1"/>
    </source>
</evidence>